<evidence type="ECO:0000259" key="4">
    <source>
        <dbReference type="PROSITE" id="PS01124"/>
    </source>
</evidence>
<accession>A0A365XXF1</accession>
<dbReference type="PROSITE" id="PS01124">
    <property type="entry name" value="HTH_ARAC_FAMILY_2"/>
    <property type="match status" value="1"/>
</dbReference>
<proteinExistence type="predicted"/>
<sequence>MAGNLPLRIKSIQQLLQLKGLPDTKHPLISVLNIAELKELPKPVDIVATTDCYFIGMSRFARACVKMKYGQQEYDFDKGVMNFIAPGQVFSFNADQVEEMNRSGWMLLLHPDFLWNHPLSLKIRQCEFFDYSVNEALFLSDSEEQTIHGLFKNIEQEYSTNIDKFSQGIIIPLIESLLGYSERFYQRQFITRKITHHGIVRQLEALLEKAFSQEALEENGIPTVKDISSQLNISPNYLSGLLKTLTGSSTQQHIQDKIIERAKERLMMTDLSVNEIAFELGFEYPQSFSKLFKTKMNISPLVFRKTSRF</sequence>
<gene>
    <name evidence="5" type="ORF">DF182_28985</name>
</gene>
<keyword evidence="6" id="KW-1185">Reference proteome</keyword>
<evidence type="ECO:0000256" key="2">
    <source>
        <dbReference type="ARBA" id="ARBA00023125"/>
    </source>
</evidence>
<dbReference type="Pfam" id="PF12833">
    <property type="entry name" value="HTH_18"/>
    <property type="match status" value="1"/>
</dbReference>
<dbReference type="InterPro" id="IPR009057">
    <property type="entry name" value="Homeodomain-like_sf"/>
</dbReference>
<dbReference type="SMART" id="SM00342">
    <property type="entry name" value="HTH_ARAC"/>
    <property type="match status" value="1"/>
</dbReference>
<evidence type="ECO:0000256" key="3">
    <source>
        <dbReference type="ARBA" id="ARBA00023163"/>
    </source>
</evidence>
<dbReference type="SUPFAM" id="SSF46689">
    <property type="entry name" value="Homeodomain-like"/>
    <property type="match status" value="1"/>
</dbReference>
<dbReference type="OrthoDB" id="638822at2"/>
<name>A0A365XXF1_9BACT</name>
<keyword evidence="3" id="KW-0804">Transcription</keyword>
<evidence type="ECO:0000313" key="5">
    <source>
        <dbReference type="EMBL" id="RBL91013.1"/>
    </source>
</evidence>
<protein>
    <submittedName>
        <fullName evidence="5">AraC family transcriptional regulator</fullName>
    </submittedName>
</protein>
<keyword evidence="1" id="KW-0805">Transcription regulation</keyword>
<comment type="caution">
    <text evidence="5">The sequence shown here is derived from an EMBL/GenBank/DDBJ whole genome shotgun (WGS) entry which is preliminary data.</text>
</comment>
<dbReference type="InterPro" id="IPR018060">
    <property type="entry name" value="HTH_AraC"/>
</dbReference>
<dbReference type="GO" id="GO:0043565">
    <property type="term" value="F:sequence-specific DNA binding"/>
    <property type="evidence" value="ECO:0007669"/>
    <property type="project" value="InterPro"/>
</dbReference>
<reference evidence="5 6" key="1">
    <citation type="submission" date="2018-05" db="EMBL/GenBank/DDBJ databases">
        <title>Chitinophaga sp. K3CV102501T nov., isolated from isolated from a monsoon evergreen broad-leaved forest soil.</title>
        <authorList>
            <person name="Lv Y."/>
        </authorList>
    </citation>
    <scope>NUCLEOTIDE SEQUENCE [LARGE SCALE GENOMIC DNA]</scope>
    <source>
        <strain evidence="5 6">GDMCC 1.1325</strain>
    </source>
</reference>
<dbReference type="PANTHER" id="PTHR43280:SF32">
    <property type="entry name" value="TRANSCRIPTIONAL REGULATORY PROTEIN"/>
    <property type="match status" value="1"/>
</dbReference>
<dbReference type="PANTHER" id="PTHR43280">
    <property type="entry name" value="ARAC-FAMILY TRANSCRIPTIONAL REGULATOR"/>
    <property type="match status" value="1"/>
</dbReference>
<dbReference type="RefSeq" id="WP_113619242.1">
    <property type="nucleotide sequence ID" value="NZ_QFFJ01000002.1"/>
</dbReference>
<feature type="domain" description="HTH araC/xylS-type" evidence="4">
    <location>
        <begin position="201"/>
        <end position="306"/>
    </location>
</feature>
<dbReference type="AlphaFoldDB" id="A0A365XXF1"/>
<dbReference type="Gene3D" id="1.10.10.60">
    <property type="entry name" value="Homeodomain-like"/>
    <property type="match status" value="1"/>
</dbReference>
<dbReference type="Proteomes" id="UP000253410">
    <property type="component" value="Unassembled WGS sequence"/>
</dbReference>
<evidence type="ECO:0000313" key="6">
    <source>
        <dbReference type="Proteomes" id="UP000253410"/>
    </source>
</evidence>
<evidence type="ECO:0000256" key="1">
    <source>
        <dbReference type="ARBA" id="ARBA00023015"/>
    </source>
</evidence>
<keyword evidence="2" id="KW-0238">DNA-binding</keyword>
<organism evidence="5 6">
    <name type="scientific">Chitinophaga flava</name>
    <dbReference type="NCBI Taxonomy" id="2259036"/>
    <lineage>
        <taxon>Bacteria</taxon>
        <taxon>Pseudomonadati</taxon>
        <taxon>Bacteroidota</taxon>
        <taxon>Chitinophagia</taxon>
        <taxon>Chitinophagales</taxon>
        <taxon>Chitinophagaceae</taxon>
        <taxon>Chitinophaga</taxon>
    </lineage>
</organism>
<dbReference type="GO" id="GO:0003700">
    <property type="term" value="F:DNA-binding transcription factor activity"/>
    <property type="evidence" value="ECO:0007669"/>
    <property type="project" value="InterPro"/>
</dbReference>
<dbReference type="EMBL" id="QFFJ01000002">
    <property type="protein sequence ID" value="RBL91013.1"/>
    <property type="molecule type" value="Genomic_DNA"/>
</dbReference>